<dbReference type="SMART" id="SM00066">
    <property type="entry name" value="GAL4"/>
    <property type="match status" value="1"/>
</dbReference>
<organism evidence="3 4">
    <name type="scientific">Somion occarium</name>
    <dbReference type="NCBI Taxonomy" id="3059160"/>
    <lineage>
        <taxon>Eukaryota</taxon>
        <taxon>Fungi</taxon>
        <taxon>Dikarya</taxon>
        <taxon>Basidiomycota</taxon>
        <taxon>Agaricomycotina</taxon>
        <taxon>Agaricomycetes</taxon>
        <taxon>Polyporales</taxon>
        <taxon>Cerrenaceae</taxon>
        <taxon>Somion</taxon>
    </lineage>
</organism>
<sequence>MDAATFSQYGSYQFDTSRRGNDSEASREPFAYLHAHAQQLPISTESSLTFALGMNVAHVRQTTTYEAPAPQYSYNATKTFAMTDDQCMCPDGDEMSCVEYGESEFGGYDSPYSSALSPSSSVDYTANASYWGTPPPADYFDGELEHAGPSSAFDRPLYPPTRSYTLESAITPITPTTPVTPSSTVSSSVRIGTVSTPREDRHQHTTSSSAPETSARNSRPNLAPVKTDFTHHSHSHLNSTYYPASTTSAAATVPDNTPLSLAAIASQLNGSGMDEIPVSESEAKLGQAMFKLHGAVPPPKDQPAKKKPIMACLFCRERKICCGPPPPDSLNQTCKQCSRRGLDCVFPTESRRGQHKRSPRAARVAALADAHLHKLAHAQSQVLQGHPQPPPPDATLAKKRPAKPRVLKSKADEKASMALVNEKSVRRRRSPVSEVA</sequence>
<keyword evidence="4" id="KW-1185">Reference proteome</keyword>
<proteinExistence type="predicted"/>
<evidence type="ECO:0000313" key="4">
    <source>
        <dbReference type="Proteomes" id="UP001497453"/>
    </source>
</evidence>
<dbReference type="InterPro" id="IPR036864">
    <property type="entry name" value="Zn2-C6_fun-type_DNA-bd_sf"/>
</dbReference>
<dbReference type="InterPro" id="IPR001138">
    <property type="entry name" value="Zn2Cys6_DnaBD"/>
</dbReference>
<feature type="compositionally biased region" description="Polar residues" evidence="1">
    <location>
        <begin position="205"/>
        <end position="220"/>
    </location>
</feature>
<dbReference type="Gene3D" id="4.10.240.10">
    <property type="entry name" value="Zn(2)-C6 fungal-type DNA-binding domain"/>
    <property type="match status" value="1"/>
</dbReference>
<evidence type="ECO:0000256" key="1">
    <source>
        <dbReference type="SAM" id="MobiDB-lite"/>
    </source>
</evidence>
<dbReference type="CDD" id="cd00067">
    <property type="entry name" value="GAL4"/>
    <property type="match status" value="1"/>
</dbReference>
<reference evidence="4" key="1">
    <citation type="submission" date="2024-04" db="EMBL/GenBank/DDBJ databases">
        <authorList>
            <person name="Shaw F."/>
            <person name="Minotto A."/>
        </authorList>
    </citation>
    <scope>NUCLEOTIDE SEQUENCE [LARGE SCALE GENOMIC DNA]</scope>
</reference>
<dbReference type="EMBL" id="OZ037948">
    <property type="protein sequence ID" value="CAL1710349.1"/>
    <property type="molecule type" value="Genomic_DNA"/>
</dbReference>
<feature type="region of interest" description="Disordered" evidence="1">
    <location>
        <begin position="172"/>
        <end position="240"/>
    </location>
</feature>
<dbReference type="PROSITE" id="PS50048">
    <property type="entry name" value="ZN2_CY6_FUNGAL_2"/>
    <property type="match status" value="1"/>
</dbReference>
<dbReference type="PROSITE" id="PS00463">
    <property type="entry name" value="ZN2_CY6_FUNGAL_1"/>
    <property type="match status" value="1"/>
</dbReference>
<feature type="compositionally biased region" description="Basic residues" evidence="1">
    <location>
        <begin position="397"/>
        <end position="408"/>
    </location>
</feature>
<evidence type="ECO:0000313" key="3">
    <source>
        <dbReference type="EMBL" id="CAL1710349.1"/>
    </source>
</evidence>
<dbReference type="Proteomes" id="UP001497453">
    <property type="component" value="Chromosome 5"/>
</dbReference>
<accession>A0ABP1DUP8</accession>
<feature type="compositionally biased region" description="Low complexity" evidence="1">
    <location>
        <begin position="172"/>
        <end position="196"/>
    </location>
</feature>
<gene>
    <name evidence="3" type="ORF">GFSPODELE1_LOCUS7781</name>
</gene>
<feature type="region of interest" description="Disordered" evidence="1">
    <location>
        <begin position="378"/>
        <end position="436"/>
    </location>
</feature>
<name>A0ABP1DUP8_9APHY</name>
<protein>
    <recommendedName>
        <fullName evidence="2">Zn(2)-C6 fungal-type domain-containing protein</fullName>
    </recommendedName>
</protein>
<feature type="domain" description="Zn(2)-C6 fungal-type" evidence="2">
    <location>
        <begin position="311"/>
        <end position="346"/>
    </location>
</feature>
<evidence type="ECO:0000259" key="2">
    <source>
        <dbReference type="PROSITE" id="PS50048"/>
    </source>
</evidence>
<dbReference type="SUPFAM" id="SSF57701">
    <property type="entry name" value="Zn2/Cys6 DNA-binding domain"/>
    <property type="match status" value="1"/>
</dbReference>